<accession>A0ABN1P2Z1</accession>
<reference evidence="1 2" key="1">
    <citation type="journal article" date="2019" name="Int. J. Syst. Evol. Microbiol.">
        <title>The Global Catalogue of Microorganisms (GCM) 10K type strain sequencing project: providing services to taxonomists for standard genome sequencing and annotation.</title>
        <authorList>
            <consortium name="The Broad Institute Genomics Platform"/>
            <consortium name="The Broad Institute Genome Sequencing Center for Infectious Disease"/>
            <person name="Wu L."/>
            <person name="Ma J."/>
        </authorList>
    </citation>
    <scope>NUCLEOTIDE SEQUENCE [LARGE SCALE GENOMIC DNA]</scope>
    <source>
        <strain evidence="1 2">JCM 11444</strain>
    </source>
</reference>
<evidence type="ECO:0000313" key="1">
    <source>
        <dbReference type="EMBL" id="GAA0921845.1"/>
    </source>
</evidence>
<name>A0ABN1P2Z1_9ACTN</name>
<sequence length="124" mass="13470">MDDNAVHLDDQALPFWVEVTEDGDDDSMGILGGGNPELRMVPLGPLRKNLAATVDALQQVFADVAARGGTLPLAEAQLSFQVKSSPEDNWLRSLSISTDQYRMSQIALPSWGSRYLTPCPPLNS</sequence>
<proteinExistence type="predicted"/>
<protein>
    <submittedName>
        <fullName evidence="1">Uncharacterized protein</fullName>
    </submittedName>
</protein>
<keyword evidence="2" id="KW-1185">Reference proteome</keyword>
<gene>
    <name evidence="1" type="ORF">GCM10009575_016200</name>
</gene>
<comment type="caution">
    <text evidence="1">The sequence shown here is derived from an EMBL/GenBank/DDBJ whole genome shotgun (WGS) entry which is preliminary data.</text>
</comment>
<dbReference type="Proteomes" id="UP001500418">
    <property type="component" value="Unassembled WGS sequence"/>
</dbReference>
<dbReference type="EMBL" id="BAAAID010000007">
    <property type="protein sequence ID" value="GAA0921845.1"/>
    <property type="molecule type" value="Genomic_DNA"/>
</dbReference>
<evidence type="ECO:0000313" key="2">
    <source>
        <dbReference type="Proteomes" id="UP001500418"/>
    </source>
</evidence>
<organism evidence="1 2">
    <name type="scientific">Streptomyces rhizosphaericus</name>
    <dbReference type="NCBI Taxonomy" id="114699"/>
    <lineage>
        <taxon>Bacteria</taxon>
        <taxon>Bacillati</taxon>
        <taxon>Actinomycetota</taxon>
        <taxon>Actinomycetes</taxon>
        <taxon>Kitasatosporales</taxon>
        <taxon>Streptomycetaceae</taxon>
        <taxon>Streptomyces</taxon>
        <taxon>Streptomyces violaceusniger group</taxon>
    </lineage>
</organism>